<proteinExistence type="predicted"/>
<reference evidence="2" key="1">
    <citation type="submission" date="2016-10" db="EMBL/GenBank/DDBJ databases">
        <authorList>
            <person name="Varghese N."/>
        </authorList>
    </citation>
    <scope>NUCLEOTIDE SEQUENCE</scope>
</reference>
<name>A0A218MKF1_9VIRU</name>
<evidence type="ECO:0008006" key="3">
    <source>
        <dbReference type="Google" id="ProtNLM"/>
    </source>
</evidence>
<accession>A0A218MKF1</accession>
<reference evidence="2" key="2">
    <citation type="journal article" date="2017" name="Nat. Commun.">
        <title>Single-virus genomics reveals hidden cosmopolitan and abundant viruses.</title>
        <authorList>
            <person name="Martinez-Hernandez F."/>
            <person name="Fornas O."/>
            <person name="Lluesma Gomez M."/>
            <person name="Bolduc B."/>
            <person name="de la Cruz Pena M.J."/>
            <person name="Martinez J.M."/>
            <person name="Anton J."/>
            <person name="Gasol J.M."/>
            <person name="Rosselli R."/>
            <person name="Rodriguez-Valera F."/>
            <person name="Sullivan M.B."/>
            <person name="Acinas S.G."/>
            <person name="Martinez-Garcia M."/>
        </authorList>
    </citation>
    <scope>NUCLEOTIDE SEQUENCE</scope>
</reference>
<feature type="region of interest" description="Disordered" evidence="1">
    <location>
        <begin position="59"/>
        <end position="96"/>
    </location>
</feature>
<dbReference type="EMBL" id="KY052794">
    <property type="protein sequence ID" value="ASE99756.1"/>
    <property type="molecule type" value="Genomic_DNA"/>
</dbReference>
<evidence type="ECO:0000313" key="2">
    <source>
        <dbReference type="EMBL" id="ASE99756.1"/>
    </source>
</evidence>
<organism evidence="2">
    <name type="scientific">uncultured virus</name>
    <dbReference type="NCBI Taxonomy" id="340016"/>
    <lineage>
        <taxon>Viruses</taxon>
        <taxon>environmental samples</taxon>
    </lineage>
</organism>
<evidence type="ECO:0000256" key="1">
    <source>
        <dbReference type="SAM" id="MobiDB-lite"/>
    </source>
</evidence>
<protein>
    <recommendedName>
        <fullName evidence="3">DUF5872 domain-containing protein</fullName>
    </recommendedName>
</protein>
<sequence length="96" mass="10463">MPGHKSGGLTAWFGKGPKGDWVDIGAPKKNGKFQACGRSKLAKDKKRKYPKCVPRATANRMTQSQIRSAVKRKRAAGNPGGKPTNVRTFARGKQKK</sequence>